<dbReference type="InterPro" id="IPR000835">
    <property type="entry name" value="HTH_MarR-typ"/>
</dbReference>
<dbReference type="SMART" id="SM00347">
    <property type="entry name" value="HTH_MARR"/>
    <property type="match status" value="1"/>
</dbReference>
<reference evidence="2" key="1">
    <citation type="submission" date="2020-10" db="EMBL/GenBank/DDBJ databases">
        <authorList>
            <person name="Gilroy R."/>
        </authorList>
    </citation>
    <scope>NUCLEOTIDE SEQUENCE</scope>
    <source>
        <strain evidence="2">13766</strain>
    </source>
</reference>
<proteinExistence type="predicted"/>
<comment type="caution">
    <text evidence="2">The sequence shown here is derived from an EMBL/GenBank/DDBJ whole genome shotgun (WGS) entry which is preliminary data.</text>
</comment>
<dbReference type="InterPro" id="IPR036390">
    <property type="entry name" value="WH_DNA-bd_sf"/>
</dbReference>
<evidence type="ECO:0000313" key="3">
    <source>
        <dbReference type="Proteomes" id="UP000824140"/>
    </source>
</evidence>
<sequence>MNPKTRTLLTGVNSGIIKIRGAYAAWCRQNGVNYHEMLILYSLYIDDIRTQRAISQAYGVPKQTIHNLIRTLQEKGYLTLSPNASNRQERILSLTEPGLRYAESILLPLLALEESAICAMGAEEVRQMVDMTLRYGAILEKTMQEASHGKA</sequence>
<evidence type="ECO:0000313" key="2">
    <source>
        <dbReference type="EMBL" id="HIS92617.1"/>
    </source>
</evidence>
<dbReference type="Proteomes" id="UP000824140">
    <property type="component" value="Unassembled WGS sequence"/>
</dbReference>
<accession>A0A9D1G081</accession>
<dbReference type="EMBL" id="DVJN01000124">
    <property type="protein sequence ID" value="HIS92617.1"/>
    <property type="molecule type" value="Genomic_DNA"/>
</dbReference>
<dbReference type="Gene3D" id="1.10.10.10">
    <property type="entry name" value="Winged helix-like DNA-binding domain superfamily/Winged helix DNA-binding domain"/>
    <property type="match status" value="1"/>
</dbReference>
<reference evidence="2" key="2">
    <citation type="journal article" date="2021" name="PeerJ">
        <title>Extensive microbial diversity within the chicken gut microbiome revealed by metagenomics and culture.</title>
        <authorList>
            <person name="Gilroy R."/>
            <person name="Ravi A."/>
            <person name="Getino M."/>
            <person name="Pursley I."/>
            <person name="Horton D.L."/>
            <person name="Alikhan N.F."/>
            <person name="Baker D."/>
            <person name="Gharbi K."/>
            <person name="Hall N."/>
            <person name="Watson M."/>
            <person name="Adriaenssens E.M."/>
            <person name="Foster-Nyarko E."/>
            <person name="Jarju S."/>
            <person name="Secka A."/>
            <person name="Antonio M."/>
            <person name="Oren A."/>
            <person name="Chaudhuri R.R."/>
            <person name="La Ragione R."/>
            <person name="Hildebrand F."/>
            <person name="Pallen M.J."/>
        </authorList>
    </citation>
    <scope>NUCLEOTIDE SEQUENCE</scope>
    <source>
        <strain evidence="2">13766</strain>
    </source>
</reference>
<organism evidence="2 3">
    <name type="scientific">Candidatus Alectryocaccomicrobium excrementavium</name>
    <dbReference type="NCBI Taxonomy" id="2840668"/>
    <lineage>
        <taxon>Bacteria</taxon>
        <taxon>Bacillati</taxon>
        <taxon>Bacillota</taxon>
        <taxon>Clostridia</taxon>
        <taxon>Candidatus Alectryocaccomicrobium</taxon>
    </lineage>
</organism>
<feature type="domain" description="HTH marR-type" evidence="1">
    <location>
        <begin position="25"/>
        <end position="125"/>
    </location>
</feature>
<evidence type="ECO:0000259" key="1">
    <source>
        <dbReference type="SMART" id="SM00347"/>
    </source>
</evidence>
<dbReference type="AlphaFoldDB" id="A0A9D1G081"/>
<name>A0A9D1G081_9FIRM</name>
<dbReference type="Pfam" id="PF12802">
    <property type="entry name" value="MarR_2"/>
    <property type="match status" value="1"/>
</dbReference>
<dbReference type="SUPFAM" id="SSF46785">
    <property type="entry name" value="Winged helix' DNA-binding domain"/>
    <property type="match status" value="1"/>
</dbReference>
<protein>
    <submittedName>
        <fullName evidence="2">Winged helix-turn-helix transcriptional regulator</fullName>
    </submittedName>
</protein>
<gene>
    <name evidence="2" type="ORF">IAA84_06315</name>
</gene>
<dbReference type="InterPro" id="IPR036388">
    <property type="entry name" value="WH-like_DNA-bd_sf"/>
</dbReference>
<dbReference type="GO" id="GO:0003700">
    <property type="term" value="F:DNA-binding transcription factor activity"/>
    <property type="evidence" value="ECO:0007669"/>
    <property type="project" value="InterPro"/>
</dbReference>